<keyword evidence="4" id="KW-1133">Transmembrane helix</keyword>
<dbReference type="Pfam" id="PF14689">
    <property type="entry name" value="SPOB_a"/>
    <property type="match status" value="1"/>
</dbReference>
<evidence type="ECO:0000313" key="7">
    <source>
        <dbReference type="EMBL" id="MRI81718.1"/>
    </source>
</evidence>
<feature type="transmembrane region" description="Helical" evidence="4">
    <location>
        <begin position="6"/>
        <end position="25"/>
    </location>
</feature>
<dbReference type="PANTHER" id="PTHR40448">
    <property type="entry name" value="TWO-COMPONENT SENSOR HISTIDINE KINASE"/>
    <property type="match status" value="1"/>
</dbReference>
<accession>A0A6I2GJG4</accession>
<dbReference type="Proteomes" id="UP000469870">
    <property type="component" value="Unassembled WGS sequence"/>
</dbReference>
<evidence type="ECO:0000313" key="9">
    <source>
        <dbReference type="Proteomes" id="UP000430975"/>
    </source>
</evidence>
<evidence type="ECO:0000259" key="5">
    <source>
        <dbReference type="Pfam" id="PF14501"/>
    </source>
</evidence>
<dbReference type="Gene3D" id="1.10.287.130">
    <property type="match status" value="1"/>
</dbReference>
<dbReference type="Proteomes" id="UP000430975">
    <property type="component" value="Unassembled WGS sequence"/>
</dbReference>
<keyword evidence="1" id="KW-0597">Phosphoprotein</keyword>
<comment type="caution">
    <text evidence="8">The sequence shown here is derived from an EMBL/GenBank/DDBJ whole genome shotgun (WGS) entry which is preliminary data.</text>
</comment>
<gene>
    <name evidence="8" type="ORF">GIY09_09070</name>
    <name evidence="7" type="ORF">GIY11_06780</name>
</gene>
<organism evidence="8 9">
    <name type="scientific">Fundicoccus ignavus</name>
    <dbReference type="NCBI Taxonomy" id="2664442"/>
    <lineage>
        <taxon>Bacteria</taxon>
        <taxon>Bacillati</taxon>
        <taxon>Bacillota</taxon>
        <taxon>Bacilli</taxon>
        <taxon>Lactobacillales</taxon>
        <taxon>Aerococcaceae</taxon>
        <taxon>Fundicoccus</taxon>
    </lineage>
</organism>
<dbReference type="GO" id="GO:0042802">
    <property type="term" value="F:identical protein binding"/>
    <property type="evidence" value="ECO:0007669"/>
    <property type="project" value="TreeGrafter"/>
</dbReference>
<keyword evidence="2" id="KW-0808">Transferase</keyword>
<keyword evidence="4" id="KW-0472">Membrane</keyword>
<evidence type="ECO:0000256" key="4">
    <source>
        <dbReference type="SAM" id="Phobius"/>
    </source>
</evidence>
<feature type="domain" description="SpoOB alpha-helical" evidence="6">
    <location>
        <begin position="42"/>
        <end position="99"/>
    </location>
</feature>
<evidence type="ECO:0000259" key="6">
    <source>
        <dbReference type="Pfam" id="PF14689"/>
    </source>
</evidence>
<dbReference type="Pfam" id="PF14501">
    <property type="entry name" value="HATPase_c_5"/>
    <property type="match status" value="1"/>
</dbReference>
<evidence type="ECO:0000256" key="3">
    <source>
        <dbReference type="ARBA" id="ARBA00022777"/>
    </source>
</evidence>
<dbReference type="AlphaFoldDB" id="A0A6I2GJG4"/>
<sequence length="247" mass="28370">MNINLMGLLGLLVLVCVSLLIYIFYQRREVLFYKREQAELDEYAAEVETIYRQLRGIRHDYRNHLQAMDAFVETDQLSELREYIRQLTNELNQVDTIIRTGNTMIDALVNTKLTKAQEQGIELFATAIAPAKLPIENADLAIIIGNLLNNAVEATKQQIKDASQRPFIRLYIAPMKSNLYISLTNTMKYNPQPSFLSLKTPNRVGHGLRRIDQTVEKYKGYVNRQWEDGVFVTEITIPLLSETASDN</sequence>
<dbReference type="InterPro" id="IPR032834">
    <property type="entry name" value="NatK-like_C"/>
</dbReference>
<dbReference type="EMBL" id="WJQS01000008">
    <property type="protein sequence ID" value="MRI86012.1"/>
    <property type="molecule type" value="Genomic_DNA"/>
</dbReference>
<dbReference type="CDD" id="cd16935">
    <property type="entry name" value="HATPase_AgrC-ComD-like"/>
    <property type="match status" value="1"/>
</dbReference>
<dbReference type="InterPro" id="IPR016120">
    <property type="entry name" value="Sig_transdc_His_kin_SpoOB"/>
</dbReference>
<protein>
    <submittedName>
        <fullName evidence="8">GHKL domain-containing protein</fullName>
    </submittedName>
</protein>
<name>A0A6I2GJG4_9LACT</name>
<reference evidence="9 10" key="1">
    <citation type="submission" date="2019-11" db="EMBL/GenBank/DDBJ databases">
        <title>Characterisation of Fundicoccus ignavus gen. nov. sp. nov., a novel genus of the family Aerococcaceae isolated from bulk tank milk.</title>
        <authorList>
            <person name="Siebert A."/>
            <person name="Huptas C."/>
            <person name="Wenning M."/>
            <person name="Scherer S."/>
            <person name="Doll E.V."/>
        </authorList>
    </citation>
    <scope>NUCLEOTIDE SEQUENCE [LARGE SCALE GENOMIC DNA]</scope>
    <source>
        <strain evidence="7 10">DSM 109653</strain>
        <strain evidence="8 9">WS4759</strain>
    </source>
</reference>
<dbReference type="SUPFAM" id="SSF55890">
    <property type="entry name" value="Sporulation response regulatory protein Spo0B"/>
    <property type="match status" value="1"/>
</dbReference>
<evidence type="ECO:0000256" key="1">
    <source>
        <dbReference type="ARBA" id="ARBA00022553"/>
    </source>
</evidence>
<dbReference type="Gene3D" id="3.30.565.10">
    <property type="entry name" value="Histidine kinase-like ATPase, C-terminal domain"/>
    <property type="match status" value="1"/>
</dbReference>
<dbReference type="SUPFAM" id="SSF55874">
    <property type="entry name" value="ATPase domain of HSP90 chaperone/DNA topoisomerase II/histidine kinase"/>
    <property type="match status" value="1"/>
</dbReference>
<proteinExistence type="predicted"/>
<keyword evidence="3" id="KW-0418">Kinase</keyword>
<dbReference type="EMBL" id="WJQR01000005">
    <property type="protein sequence ID" value="MRI81718.1"/>
    <property type="molecule type" value="Genomic_DNA"/>
</dbReference>
<evidence type="ECO:0000313" key="10">
    <source>
        <dbReference type="Proteomes" id="UP000469870"/>
    </source>
</evidence>
<dbReference type="PANTHER" id="PTHR40448:SF1">
    <property type="entry name" value="TWO-COMPONENT SENSOR HISTIDINE KINASE"/>
    <property type="match status" value="1"/>
</dbReference>
<evidence type="ECO:0000256" key="2">
    <source>
        <dbReference type="ARBA" id="ARBA00022679"/>
    </source>
</evidence>
<feature type="domain" description="Sensor histidine kinase NatK-like C-terminal" evidence="5">
    <location>
        <begin position="136"/>
        <end position="238"/>
    </location>
</feature>
<keyword evidence="4" id="KW-0812">Transmembrane</keyword>
<dbReference type="InterPro" id="IPR036890">
    <property type="entry name" value="HATPase_C_sf"/>
</dbReference>
<keyword evidence="9" id="KW-1185">Reference proteome</keyword>
<evidence type="ECO:0000313" key="8">
    <source>
        <dbReference type="EMBL" id="MRI86012.1"/>
    </source>
</evidence>
<dbReference type="GO" id="GO:0000155">
    <property type="term" value="F:phosphorelay sensor kinase activity"/>
    <property type="evidence" value="ECO:0007669"/>
    <property type="project" value="InterPro"/>
</dbReference>
<dbReference type="RefSeq" id="WP_153861989.1">
    <property type="nucleotide sequence ID" value="NZ_WJQR01000005.1"/>
</dbReference>
<dbReference type="InterPro" id="IPR039506">
    <property type="entry name" value="SPOB_a"/>
</dbReference>